<dbReference type="PANTHER" id="PTHR46387">
    <property type="entry name" value="POLYNUCLEOTIDYL TRANSFERASE, RIBONUCLEASE H-LIKE SUPERFAMILY PROTEIN"/>
    <property type="match status" value="1"/>
</dbReference>
<comment type="caution">
    <text evidence="3">The sequence shown here is derived from an EMBL/GenBank/DDBJ whole genome shotgun (WGS) entry which is preliminary data.</text>
</comment>
<dbReference type="Pfam" id="PF13456">
    <property type="entry name" value="RVT_3"/>
    <property type="match status" value="1"/>
</dbReference>
<feature type="region of interest" description="Disordered" evidence="1">
    <location>
        <begin position="1"/>
        <end position="23"/>
    </location>
</feature>
<dbReference type="Proteomes" id="UP000827721">
    <property type="component" value="Unassembled WGS sequence"/>
</dbReference>
<evidence type="ECO:0000313" key="4">
    <source>
        <dbReference type="Proteomes" id="UP000827721"/>
    </source>
</evidence>
<sequence>MNRKGKSCTIEYDGASKGNPGRAGAGVVLRDESGSVVMRAREGVGSATNNVAEYRALNRGMKTAIEHGYTDVRVRGDSQLVSKQVQGEWRVNSPNLAPLYNEARDLKGQFQHFEMDHVPRQLTCACSIFEEYNSEADAEANRGVYLRDTLMQMVKFKKTIFKRLQTEYQLTIKAITVMFLSV</sequence>
<proteinExistence type="predicted"/>
<gene>
    <name evidence="3" type="ORF">JRO89_XS12G0090300</name>
</gene>
<dbReference type="SUPFAM" id="SSF53098">
    <property type="entry name" value="Ribonuclease H-like"/>
    <property type="match status" value="1"/>
</dbReference>
<dbReference type="PROSITE" id="PS50879">
    <property type="entry name" value="RNASE_H_1"/>
    <property type="match status" value="1"/>
</dbReference>
<evidence type="ECO:0000313" key="3">
    <source>
        <dbReference type="EMBL" id="KAH7553982.1"/>
    </source>
</evidence>
<dbReference type="Gene3D" id="3.30.420.10">
    <property type="entry name" value="Ribonuclease H-like superfamily/Ribonuclease H"/>
    <property type="match status" value="1"/>
</dbReference>
<evidence type="ECO:0000256" key="1">
    <source>
        <dbReference type="SAM" id="MobiDB-lite"/>
    </source>
</evidence>
<dbReference type="CDD" id="cd09279">
    <property type="entry name" value="RNase_HI_like"/>
    <property type="match status" value="1"/>
</dbReference>
<reference evidence="3 4" key="1">
    <citation type="submission" date="2021-02" db="EMBL/GenBank/DDBJ databases">
        <title>Plant Genome Project.</title>
        <authorList>
            <person name="Zhang R.-G."/>
        </authorList>
    </citation>
    <scope>NUCLEOTIDE SEQUENCE [LARGE SCALE GENOMIC DNA]</scope>
    <source>
        <tissue evidence="3">Leaves</tissue>
    </source>
</reference>
<dbReference type="PANTHER" id="PTHR46387:SF40">
    <property type="entry name" value="POLYNUCLEOTIDYL TRANSFERASE, RIBONUCLEASE H-LIKE SUPERFAMILY PROTEIN"/>
    <property type="match status" value="1"/>
</dbReference>
<dbReference type="InterPro" id="IPR002156">
    <property type="entry name" value="RNaseH_domain"/>
</dbReference>
<dbReference type="InterPro" id="IPR012337">
    <property type="entry name" value="RNaseH-like_sf"/>
</dbReference>
<protein>
    <recommendedName>
        <fullName evidence="2">RNase H type-1 domain-containing protein</fullName>
    </recommendedName>
</protein>
<dbReference type="InterPro" id="IPR036397">
    <property type="entry name" value="RNaseH_sf"/>
</dbReference>
<organism evidence="3 4">
    <name type="scientific">Xanthoceras sorbifolium</name>
    <dbReference type="NCBI Taxonomy" id="99658"/>
    <lineage>
        <taxon>Eukaryota</taxon>
        <taxon>Viridiplantae</taxon>
        <taxon>Streptophyta</taxon>
        <taxon>Embryophyta</taxon>
        <taxon>Tracheophyta</taxon>
        <taxon>Spermatophyta</taxon>
        <taxon>Magnoliopsida</taxon>
        <taxon>eudicotyledons</taxon>
        <taxon>Gunneridae</taxon>
        <taxon>Pentapetalae</taxon>
        <taxon>rosids</taxon>
        <taxon>malvids</taxon>
        <taxon>Sapindales</taxon>
        <taxon>Sapindaceae</taxon>
        <taxon>Xanthoceroideae</taxon>
        <taxon>Xanthoceras</taxon>
    </lineage>
</organism>
<accession>A0ABQ8HBY2</accession>
<evidence type="ECO:0000259" key="2">
    <source>
        <dbReference type="PROSITE" id="PS50879"/>
    </source>
</evidence>
<feature type="domain" description="RNase H type-1" evidence="2">
    <location>
        <begin position="4"/>
        <end position="145"/>
    </location>
</feature>
<keyword evidence="4" id="KW-1185">Reference proteome</keyword>
<dbReference type="EMBL" id="JAFEMO010000012">
    <property type="protein sequence ID" value="KAH7553982.1"/>
    <property type="molecule type" value="Genomic_DNA"/>
</dbReference>
<name>A0ABQ8HBY2_9ROSI</name>